<comment type="subcellular location">
    <subcellularLocation>
        <location evidence="1">Membrane</location>
        <topology evidence="1">Multi-pass membrane protein</topology>
    </subcellularLocation>
</comment>
<comment type="caution">
    <text evidence="6">The sequence shown here is derived from an EMBL/GenBank/DDBJ whole genome shotgun (WGS) entry which is preliminary data.</text>
</comment>
<keyword evidence="4 5" id="KW-0472">Membrane</keyword>
<evidence type="ECO:0000256" key="4">
    <source>
        <dbReference type="ARBA" id="ARBA00023136"/>
    </source>
</evidence>
<dbReference type="InParanoid" id="A0A1Y2FPK4"/>
<name>A0A1Y2FPK4_9BASI</name>
<feature type="transmembrane region" description="Helical" evidence="5">
    <location>
        <begin position="236"/>
        <end position="255"/>
    </location>
</feature>
<feature type="transmembrane region" description="Helical" evidence="5">
    <location>
        <begin position="27"/>
        <end position="49"/>
    </location>
</feature>
<evidence type="ECO:0008006" key="8">
    <source>
        <dbReference type="Google" id="ProtNLM"/>
    </source>
</evidence>
<dbReference type="OrthoDB" id="196103at2759"/>
<sequence length="377" mass="42470">GLCAGLLWTAQGSLLLSYPTESQKGRFFAIFWTIFNLGAVVGSAIQLGLSWNETTSDDVSSTVYAVFVGLSAIAVVLPLLLVSPARMVRTDGSRVVVPSHPNWKEELVGLYRCLRNNLWIPLLFPFFLASNWFYTYQFNSFNGALFTLRTRSLNNMLYWLTQSISAIGFGMALDCSSLRRTARAWRGLLFVFTVSMCVWGATLHYQRTYTRADLVDPRLPQFARIDLRDSDYPGHVILYIFMGLLDAVWQSYAYWLMGAMSNDASQLSHLVGMYKCIQSAGAAGVFRMDANGAPYLTELVVSWALCGVGVLFVIPVLWLKATDKTPECVIQCTVDVEVCIETRRPSDTISEKDIGSLDLDRERERRESENRVYTLQW</sequence>
<proteinExistence type="predicted"/>
<evidence type="ECO:0000313" key="6">
    <source>
        <dbReference type="EMBL" id="ORY85930.1"/>
    </source>
</evidence>
<feature type="transmembrane region" description="Helical" evidence="5">
    <location>
        <begin position="156"/>
        <end position="175"/>
    </location>
</feature>
<dbReference type="InterPro" id="IPR036259">
    <property type="entry name" value="MFS_trans_sf"/>
</dbReference>
<dbReference type="InterPro" id="IPR051617">
    <property type="entry name" value="UNC-93-like_regulator"/>
</dbReference>
<feature type="transmembrane region" description="Helical" evidence="5">
    <location>
        <begin position="61"/>
        <end position="82"/>
    </location>
</feature>
<dbReference type="PANTHER" id="PTHR23294">
    <property type="entry name" value="ET TRANSLATION PRODUCT-RELATED"/>
    <property type="match status" value="1"/>
</dbReference>
<evidence type="ECO:0000256" key="5">
    <source>
        <dbReference type="SAM" id="Phobius"/>
    </source>
</evidence>
<dbReference type="EMBL" id="MCGR01000015">
    <property type="protein sequence ID" value="ORY85930.1"/>
    <property type="molecule type" value="Genomic_DNA"/>
</dbReference>
<protein>
    <recommendedName>
        <fullName evidence="8">Major facilitator superfamily domain-containing protein</fullName>
    </recommendedName>
</protein>
<dbReference type="Pfam" id="PF05978">
    <property type="entry name" value="UNC-93"/>
    <property type="match status" value="1"/>
</dbReference>
<dbReference type="GO" id="GO:0016020">
    <property type="term" value="C:membrane"/>
    <property type="evidence" value="ECO:0007669"/>
    <property type="project" value="UniProtKB-SubCell"/>
</dbReference>
<dbReference type="Proteomes" id="UP000193467">
    <property type="component" value="Unassembled WGS sequence"/>
</dbReference>
<dbReference type="PANTHER" id="PTHR23294:SF59">
    <property type="entry name" value="UNC93-LIKE PROTEIN C922.05C"/>
    <property type="match status" value="1"/>
</dbReference>
<organism evidence="6 7">
    <name type="scientific">Leucosporidium creatinivorum</name>
    <dbReference type="NCBI Taxonomy" id="106004"/>
    <lineage>
        <taxon>Eukaryota</taxon>
        <taxon>Fungi</taxon>
        <taxon>Dikarya</taxon>
        <taxon>Basidiomycota</taxon>
        <taxon>Pucciniomycotina</taxon>
        <taxon>Microbotryomycetes</taxon>
        <taxon>Leucosporidiales</taxon>
        <taxon>Leucosporidium</taxon>
    </lineage>
</organism>
<reference evidence="6 7" key="1">
    <citation type="submission" date="2016-07" db="EMBL/GenBank/DDBJ databases">
        <title>Pervasive Adenine N6-methylation of Active Genes in Fungi.</title>
        <authorList>
            <consortium name="DOE Joint Genome Institute"/>
            <person name="Mondo S.J."/>
            <person name="Dannebaum R.O."/>
            <person name="Kuo R.C."/>
            <person name="Labutti K."/>
            <person name="Haridas S."/>
            <person name="Kuo A."/>
            <person name="Salamov A."/>
            <person name="Ahrendt S.R."/>
            <person name="Lipzen A."/>
            <person name="Sullivan W."/>
            <person name="Andreopoulos W.B."/>
            <person name="Clum A."/>
            <person name="Lindquist E."/>
            <person name="Daum C."/>
            <person name="Ramamoorthy G.K."/>
            <person name="Gryganskyi A."/>
            <person name="Culley D."/>
            <person name="Magnuson J.K."/>
            <person name="James T.Y."/>
            <person name="O'Malley M.A."/>
            <person name="Stajich J.E."/>
            <person name="Spatafora J.W."/>
            <person name="Visel A."/>
            <person name="Grigoriev I.V."/>
        </authorList>
    </citation>
    <scope>NUCLEOTIDE SEQUENCE [LARGE SCALE GENOMIC DNA]</scope>
    <source>
        <strain evidence="6 7">62-1032</strain>
    </source>
</reference>
<feature type="transmembrane region" description="Helical" evidence="5">
    <location>
        <begin position="300"/>
        <end position="319"/>
    </location>
</feature>
<evidence type="ECO:0000313" key="7">
    <source>
        <dbReference type="Proteomes" id="UP000193467"/>
    </source>
</evidence>
<feature type="non-terminal residue" evidence="6">
    <location>
        <position position="1"/>
    </location>
</feature>
<keyword evidence="3 5" id="KW-1133">Transmembrane helix</keyword>
<feature type="transmembrane region" description="Helical" evidence="5">
    <location>
        <begin position="118"/>
        <end position="136"/>
    </location>
</feature>
<evidence type="ECO:0000256" key="3">
    <source>
        <dbReference type="ARBA" id="ARBA00022989"/>
    </source>
</evidence>
<accession>A0A1Y2FPK4</accession>
<dbReference type="Gene3D" id="1.20.1250.20">
    <property type="entry name" value="MFS general substrate transporter like domains"/>
    <property type="match status" value="1"/>
</dbReference>
<dbReference type="FunCoup" id="A0A1Y2FPK4">
    <property type="interactions" value="2"/>
</dbReference>
<evidence type="ECO:0000256" key="1">
    <source>
        <dbReference type="ARBA" id="ARBA00004141"/>
    </source>
</evidence>
<dbReference type="AlphaFoldDB" id="A0A1Y2FPK4"/>
<evidence type="ECO:0000256" key="2">
    <source>
        <dbReference type="ARBA" id="ARBA00022692"/>
    </source>
</evidence>
<gene>
    <name evidence="6" type="ORF">BCR35DRAFT_330644</name>
</gene>
<keyword evidence="2 5" id="KW-0812">Transmembrane</keyword>
<keyword evidence="7" id="KW-1185">Reference proteome</keyword>
<dbReference type="InterPro" id="IPR010291">
    <property type="entry name" value="Ion_channel_UNC-93"/>
</dbReference>
<feature type="transmembrane region" description="Helical" evidence="5">
    <location>
        <begin position="187"/>
        <end position="205"/>
    </location>
</feature>
<dbReference type="SUPFAM" id="SSF103473">
    <property type="entry name" value="MFS general substrate transporter"/>
    <property type="match status" value="1"/>
</dbReference>